<dbReference type="OrthoDB" id="5542996at2759"/>
<dbReference type="Proteomes" id="UP000278143">
    <property type="component" value="Unassembled WGS sequence"/>
</dbReference>
<proteinExistence type="predicted"/>
<feature type="transmembrane region" description="Helical" evidence="2">
    <location>
        <begin position="147"/>
        <end position="168"/>
    </location>
</feature>
<feature type="transmembrane region" description="Helical" evidence="2">
    <location>
        <begin position="295"/>
        <end position="321"/>
    </location>
</feature>
<sequence>MVYILGQPPLSLRTSSSYLLCLLLVVVVVVVVVLVPPAHGKLTVSRGNDTLTVSSMDYFAHRQPYYKRRGIGILWPWANRTATGQECALRLTVDMQRPVIVQTAQRAAKYPDTALFIYRETALQAGCQTLAQVGQAARELSTLLQSAGFPAISLLVFMLFINGTVPGWGPYARMYTSRNPSQVPDGPPAIDTMLLDQTATMSFYTSELSHEFGIHFEAEEEPGPWNDVFLSPGWIGGLWTMFALILLALLYAWARVAQLVRLKALPRDLRLAIMAITSANAIVILVLLNMDTNSYYGYITYNAAIVISALLFDLLLVYWSIRGRVAFSSWTIICFRVAILVDVIFLLSSYGISLVVFYWGKDTSHDALLLTLYQYILLPLPIFDLVIYGGFACWFIRSAYCVRRHREAQRKFIALAVFSLVAILTFVIAIVENYTTSFVSLRHENLSIAASATLELLALIKLCIRTLICLAVLGVGWPRELRKRRTRISLGAFTVDDHHNMAERTVIVRWSKRLSGWLQRGLGSAASSPPLPLSPPRPLFDDDSLHLPSQSKTPFLAGGEHDNDTTIYRSSTT</sequence>
<feature type="region of interest" description="Disordered" evidence="1">
    <location>
        <begin position="525"/>
        <end position="573"/>
    </location>
</feature>
<feature type="transmembrane region" description="Helical" evidence="2">
    <location>
        <begin position="372"/>
        <end position="400"/>
    </location>
</feature>
<name>A0A4P9YW17_9FUNG</name>
<evidence type="ECO:0000256" key="2">
    <source>
        <dbReference type="SAM" id="Phobius"/>
    </source>
</evidence>
<feature type="transmembrane region" description="Helical" evidence="2">
    <location>
        <begin position="269"/>
        <end position="289"/>
    </location>
</feature>
<gene>
    <name evidence="3" type="ORF">SYNPS1DRAFT_30025</name>
</gene>
<reference evidence="4" key="1">
    <citation type="journal article" date="2018" name="Nat. Microbiol.">
        <title>Leveraging single-cell genomics to expand the fungal tree of life.</title>
        <authorList>
            <person name="Ahrendt S.R."/>
            <person name="Quandt C.A."/>
            <person name="Ciobanu D."/>
            <person name="Clum A."/>
            <person name="Salamov A."/>
            <person name="Andreopoulos B."/>
            <person name="Cheng J.F."/>
            <person name="Woyke T."/>
            <person name="Pelin A."/>
            <person name="Henrissat B."/>
            <person name="Reynolds N.K."/>
            <person name="Benny G.L."/>
            <person name="Smith M.E."/>
            <person name="James T.Y."/>
            <person name="Grigoriev I.V."/>
        </authorList>
    </citation>
    <scope>NUCLEOTIDE SEQUENCE [LARGE SCALE GENOMIC DNA]</scope>
    <source>
        <strain evidence="4">Benny S71-1</strain>
    </source>
</reference>
<organism evidence="3 4">
    <name type="scientific">Syncephalis pseudoplumigaleata</name>
    <dbReference type="NCBI Taxonomy" id="1712513"/>
    <lineage>
        <taxon>Eukaryota</taxon>
        <taxon>Fungi</taxon>
        <taxon>Fungi incertae sedis</taxon>
        <taxon>Zoopagomycota</taxon>
        <taxon>Zoopagomycotina</taxon>
        <taxon>Zoopagomycetes</taxon>
        <taxon>Zoopagales</taxon>
        <taxon>Piptocephalidaceae</taxon>
        <taxon>Syncephalis</taxon>
    </lineage>
</organism>
<feature type="compositionally biased region" description="Pro residues" evidence="1">
    <location>
        <begin position="529"/>
        <end position="538"/>
    </location>
</feature>
<evidence type="ECO:0000256" key="1">
    <source>
        <dbReference type="SAM" id="MobiDB-lite"/>
    </source>
</evidence>
<dbReference type="AlphaFoldDB" id="A0A4P9YW17"/>
<keyword evidence="2" id="KW-1133">Transmembrane helix</keyword>
<feature type="transmembrane region" description="Helical" evidence="2">
    <location>
        <begin position="333"/>
        <end position="360"/>
    </location>
</feature>
<feature type="transmembrane region" description="Helical" evidence="2">
    <location>
        <begin position="412"/>
        <end position="431"/>
    </location>
</feature>
<feature type="transmembrane region" description="Helical" evidence="2">
    <location>
        <begin position="456"/>
        <end position="477"/>
    </location>
</feature>
<feature type="transmembrane region" description="Helical" evidence="2">
    <location>
        <begin position="17"/>
        <end position="36"/>
    </location>
</feature>
<feature type="transmembrane region" description="Helical" evidence="2">
    <location>
        <begin position="234"/>
        <end position="257"/>
    </location>
</feature>
<keyword evidence="2" id="KW-0812">Transmembrane</keyword>
<accession>A0A4P9YW17</accession>
<protein>
    <submittedName>
        <fullName evidence="3">Uncharacterized protein</fullName>
    </submittedName>
</protein>
<keyword evidence="4" id="KW-1185">Reference proteome</keyword>
<keyword evidence="2" id="KW-0472">Membrane</keyword>
<evidence type="ECO:0000313" key="4">
    <source>
        <dbReference type="Proteomes" id="UP000278143"/>
    </source>
</evidence>
<evidence type="ECO:0000313" key="3">
    <source>
        <dbReference type="EMBL" id="RKP24207.1"/>
    </source>
</evidence>
<dbReference type="EMBL" id="KZ990377">
    <property type="protein sequence ID" value="RKP24207.1"/>
    <property type="molecule type" value="Genomic_DNA"/>
</dbReference>